<comment type="caution">
    <text evidence="1">The sequence shown here is derived from an EMBL/GenBank/DDBJ whole genome shotgun (WGS) entry which is preliminary data.</text>
</comment>
<organism evidence="1 2">
    <name type="scientific">Vreelandella malpeensis</name>
    <dbReference type="NCBI Taxonomy" id="1172368"/>
    <lineage>
        <taxon>Bacteria</taxon>
        <taxon>Pseudomonadati</taxon>
        <taxon>Pseudomonadota</taxon>
        <taxon>Gammaproteobacteria</taxon>
        <taxon>Oceanospirillales</taxon>
        <taxon>Halomonadaceae</taxon>
        <taxon>Vreelandella</taxon>
    </lineage>
</organism>
<reference evidence="1 2" key="1">
    <citation type="journal article" date="2021" name="Sci. Rep.">
        <title>Genome analysis of a halophilic bacterium Halomonas malpeensis YU-PRIM-29(T) reveals its exopolysaccharide and pigment producing capabilities.</title>
        <authorList>
            <person name="Athmika"/>
            <person name="Ghate S.D."/>
            <person name="Arun A.B."/>
            <person name="Rao S.S."/>
            <person name="Kumar S.T.A."/>
            <person name="Kandiyil M.K."/>
            <person name="Saptami K."/>
            <person name="Rekha P.D."/>
        </authorList>
    </citation>
    <scope>NUCLEOTIDE SEQUENCE [LARGE SCALE GENOMIC DNA]</scope>
    <source>
        <strain evidence="2">prim 29</strain>
    </source>
</reference>
<dbReference type="SUPFAM" id="SSF52833">
    <property type="entry name" value="Thioredoxin-like"/>
    <property type="match status" value="1"/>
</dbReference>
<proteinExistence type="predicted"/>
<dbReference type="InterPro" id="IPR036249">
    <property type="entry name" value="Thioredoxin-like_sf"/>
</dbReference>
<gene>
    <name evidence="1" type="ORF">GEV37_13570</name>
</gene>
<evidence type="ECO:0000313" key="2">
    <source>
        <dbReference type="Proteomes" id="UP001319882"/>
    </source>
</evidence>
<name>A0ABS8DUW9_9GAMM</name>
<keyword evidence="2" id="KW-1185">Reference proteome</keyword>
<evidence type="ECO:0000313" key="1">
    <source>
        <dbReference type="EMBL" id="MCB8890141.1"/>
    </source>
</evidence>
<dbReference type="InterPro" id="IPR044691">
    <property type="entry name" value="DCC1_Trx"/>
</dbReference>
<dbReference type="RefSeq" id="WP_227390814.1">
    <property type="nucleotide sequence ID" value="NZ_JBHSCJ010000008.1"/>
</dbReference>
<dbReference type="PANTHER" id="PTHR34290:SF2">
    <property type="entry name" value="OS04G0668800 PROTEIN"/>
    <property type="match status" value="1"/>
</dbReference>
<dbReference type="Proteomes" id="UP001319882">
    <property type="component" value="Unassembled WGS sequence"/>
</dbReference>
<dbReference type="InterPro" id="IPR007263">
    <property type="entry name" value="DCC1-like"/>
</dbReference>
<sequence>MPADRKIRVYYDGQCPLCRRERRRFERLSGKHGADIAWCDVTEHQRVLGEHGIDCETALRSLHVELKDGRIIEGIDAYRLLLKRIPWLAPGAYIIGLPGLKQALRRYYDHWVDKRLKRQGRLS</sequence>
<dbReference type="PANTHER" id="PTHR34290">
    <property type="entry name" value="SI:CH73-390P7.2"/>
    <property type="match status" value="1"/>
</dbReference>
<protein>
    <submittedName>
        <fullName evidence="1">DUF393 domain-containing protein</fullName>
    </submittedName>
</protein>
<dbReference type="Pfam" id="PF04134">
    <property type="entry name" value="DCC1-like"/>
    <property type="match status" value="1"/>
</dbReference>
<dbReference type="EMBL" id="WHVL01000006">
    <property type="protein sequence ID" value="MCB8890141.1"/>
    <property type="molecule type" value="Genomic_DNA"/>
</dbReference>
<accession>A0ABS8DUW9</accession>